<evidence type="ECO:0000313" key="2">
    <source>
        <dbReference type="Proteomes" id="UP000050280"/>
    </source>
</evidence>
<organism evidence="1 2">
    <name type="scientific">Croceitalea dokdonensis DOKDO 023</name>
    <dbReference type="NCBI Taxonomy" id="1300341"/>
    <lineage>
        <taxon>Bacteria</taxon>
        <taxon>Pseudomonadati</taxon>
        <taxon>Bacteroidota</taxon>
        <taxon>Flavobacteriia</taxon>
        <taxon>Flavobacteriales</taxon>
        <taxon>Flavobacteriaceae</taxon>
        <taxon>Croceitalea</taxon>
    </lineage>
</organism>
<dbReference type="EMBL" id="LDJX01000004">
    <property type="protein sequence ID" value="KPM31689.1"/>
    <property type="molecule type" value="Genomic_DNA"/>
</dbReference>
<keyword evidence="2" id="KW-1185">Reference proteome</keyword>
<protein>
    <submittedName>
        <fullName evidence="1">Periplasmic protein</fullName>
    </submittedName>
</protein>
<reference evidence="1 2" key="1">
    <citation type="submission" date="2015-09" db="EMBL/GenBank/DDBJ databases">
        <title>Genome sequence of the marine flavobacterium Croceitalea dokdonensis DOKDO 023 that contains proton- and sodium-pumping rhodopsins.</title>
        <authorList>
            <person name="Kwon S.-K."/>
            <person name="Lee H.K."/>
            <person name="Kwak M.-J."/>
            <person name="Kim J.F."/>
        </authorList>
    </citation>
    <scope>NUCLEOTIDE SEQUENCE [LARGE SCALE GENOMIC DNA]</scope>
    <source>
        <strain evidence="1 2">DOKDO 023</strain>
    </source>
</reference>
<dbReference type="STRING" id="1300341.I595_2184"/>
<comment type="caution">
    <text evidence="1">The sequence shown here is derived from an EMBL/GenBank/DDBJ whole genome shotgun (WGS) entry which is preliminary data.</text>
</comment>
<sequence length="142" mass="16538">MFYFKISVLCGFTLCLIGCTQKVSSGDIEKLNGYWEISQVEFPNGQTKEYKVNPTVDFIKVEELKGFKKKVYPKFDGSYQTSNDAEPFTIVEKEGAYNLSYSKELIQWEERITTITDDTYSIVNQDNIKYTYKRYEPINITP</sequence>
<dbReference type="Proteomes" id="UP000050280">
    <property type="component" value="Unassembled WGS sequence"/>
</dbReference>
<evidence type="ECO:0000313" key="1">
    <source>
        <dbReference type="EMBL" id="KPM31689.1"/>
    </source>
</evidence>
<proteinExistence type="predicted"/>
<gene>
    <name evidence="1" type="ORF">I595_2184</name>
</gene>
<accession>A0A0P7A584</accession>
<dbReference type="AlphaFoldDB" id="A0A0P7A584"/>
<name>A0A0P7A584_9FLAO</name>